<keyword evidence="9" id="KW-0443">Lipid metabolism</keyword>
<keyword evidence="6 13" id="KW-1133">Transmembrane helix</keyword>
<evidence type="ECO:0000256" key="7">
    <source>
        <dbReference type="ARBA" id="ARBA00023002"/>
    </source>
</evidence>
<comment type="caution">
    <text evidence="15">The sequence shown here is derived from an EMBL/GenBank/DDBJ whole genome shotgun (WGS) entry which is preliminary data.</text>
</comment>
<dbReference type="AlphaFoldDB" id="A0ABD2BUR7"/>
<dbReference type="GO" id="GO:0016020">
    <property type="term" value="C:membrane"/>
    <property type="evidence" value="ECO:0007669"/>
    <property type="project" value="UniProtKB-SubCell"/>
</dbReference>
<feature type="transmembrane region" description="Helical" evidence="13">
    <location>
        <begin position="301"/>
        <end position="323"/>
    </location>
</feature>
<evidence type="ECO:0000256" key="1">
    <source>
        <dbReference type="ARBA" id="ARBA00004141"/>
    </source>
</evidence>
<keyword evidence="4 12" id="KW-0812">Transmembrane</keyword>
<keyword evidence="7 12" id="KW-0560">Oxidoreductase</keyword>
<evidence type="ECO:0000256" key="13">
    <source>
        <dbReference type="SAM" id="Phobius"/>
    </source>
</evidence>
<feature type="transmembrane region" description="Helical" evidence="13">
    <location>
        <begin position="199"/>
        <end position="220"/>
    </location>
</feature>
<comment type="similarity">
    <text evidence="2 12">Belongs to the fatty acid desaturase type 1 family.</text>
</comment>
<evidence type="ECO:0000256" key="6">
    <source>
        <dbReference type="ARBA" id="ARBA00022989"/>
    </source>
</evidence>
<dbReference type="CDD" id="cd03505">
    <property type="entry name" value="Delta9-FADS-like"/>
    <property type="match status" value="2"/>
</dbReference>
<evidence type="ECO:0000259" key="14">
    <source>
        <dbReference type="Pfam" id="PF00487"/>
    </source>
</evidence>
<protein>
    <submittedName>
        <fullName evidence="15">Acyl-CoA Delta(11) desaturase</fullName>
    </submittedName>
</protein>
<dbReference type="EMBL" id="JAYRBN010000066">
    <property type="protein sequence ID" value="KAL2736522.1"/>
    <property type="molecule type" value="Genomic_DNA"/>
</dbReference>
<proteinExistence type="inferred from homology"/>
<keyword evidence="11 12" id="KW-0275">Fatty acid biosynthesis</keyword>
<evidence type="ECO:0000256" key="2">
    <source>
        <dbReference type="ARBA" id="ARBA00009295"/>
    </source>
</evidence>
<feature type="transmembrane region" description="Helical" evidence="13">
    <location>
        <begin position="52"/>
        <end position="72"/>
    </location>
</feature>
<dbReference type="InterPro" id="IPR015876">
    <property type="entry name" value="Acyl-CoA_DS"/>
</dbReference>
<dbReference type="GO" id="GO:0006633">
    <property type="term" value="P:fatty acid biosynthetic process"/>
    <property type="evidence" value="ECO:0007669"/>
    <property type="project" value="UniProtKB-KW"/>
</dbReference>
<dbReference type="Proteomes" id="UP001607303">
    <property type="component" value="Unassembled WGS sequence"/>
</dbReference>
<feature type="domain" description="Fatty acid desaturase" evidence="14">
    <location>
        <begin position="329"/>
        <end position="535"/>
    </location>
</feature>
<feature type="transmembrane region" description="Helical" evidence="13">
    <location>
        <begin position="329"/>
        <end position="350"/>
    </location>
</feature>
<evidence type="ECO:0000313" key="16">
    <source>
        <dbReference type="Proteomes" id="UP001607303"/>
    </source>
</evidence>
<keyword evidence="3 12" id="KW-0444">Lipid biosynthesis</keyword>
<dbReference type="PANTHER" id="PTHR11351:SF31">
    <property type="entry name" value="DESATURASE 1, ISOFORM A-RELATED"/>
    <property type="match status" value="1"/>
</dbReference>
<dbReference type="GO" id="GO:0016717">
    <property type="term" value="F:oxidoreductase activity, acting on paired donors, with oxidation of a pair of donors resulting in the reduction of molecular oxygen to two molecules of water"/>
    <property type="evidence" value="ECO:0007669"/>
    <property type="project" value="UniProtKB-ARBA"/>
</dbReference>
<sequence>MAPNLFGTSASLFLEASQQNLIQEKSTTEKTNTPKLDTQKSLRSKSKYKWNIVWRNVIAFLYLHISAVYGLYLCFTGAKLCTVIYTFVIGFIAAFGVTAGAHRLWAHKSYKAKWPMRVILMICQTIAFQNHIYEWVRDHRVHHKFTDTDADPHNAQRGFFFSHIGWLMLKKHPDVIKKGAMIDMSDLEKDPVVVWQRRLYIVLMPLFCFIIPTWIPWHFWGERPMYAWYLTLFRYTLSLNLTWLVNSAAHIWDLHKTSATLSLKELQQDIVQENSTIQEESWPMSNLQKSQKSEPIYKWKIVWRNVIIFLYFHIGAIYGAYLLFTVVRWYTIIFCFFTLYSGLVGITAGAHRLWTHKSYKAKWPMRVILMICQTIAFQNHIYEWVRDHRVHHKYTDTDADPHNAKRGFFFSHVGWLMLKKHPDVIKKGATIDMSDLEKDPVVVWQRKLYIVLMPLLCFIIPTWIPSYFWGERPIYAWYLTIFRYTACLNITWLVNSAAHIWGMKPYDRYISSTDSYSVGITAIGEGWHNYHHVFPWDYKTSELNSYSVNFTTAVIDGFAKLGWAYDLKTVSPEMIQRRAARTGDGTKYHLIDHEYEHASNNVWGWDDSDMIPEDIQDAKILNKIQSDITKELIK</sequence>
<evidence type="ECO:0000256" key="4">
    <source>
        <dbReference type="ARBA" id="ARBA00022692"/>
    </source>
</evidence>
<keyword evidence="16" id="KW-1185">Reference proteome</keyword>
<evidence type="ECO:0000256" key="9">
    <source>
        <dbReference type="ARBA" id="ARBA00023098"/>
    </source>
</evidence>
<feature type="transmembrane region" description="Helical" evidence="13">
    <location>
        <begin position="226"/>
        <end position="246"/>
    </location>
</feature>
<dbReference type="InterPro" id="IPR005804">
    <property type="entry name" value="FA_desaturase_dom"/>
</dbReference>
<keyword evidence="5" id="KW-0276">Fatty acid metabolism</keyword>
<gene>
    <name evidence="15" type="ORF">V1477_013031</name>
</gene>
<keyword evidence="8" id="KW-0408">Iron</keyword>
<feature type="transmembrane region" description="Helical" evidence="13">
    <location>
        <begin position="475"/>
        <end position="494"/>
    </location>
</feature>
<evidence type="ECO:0000256" key="5">
    <source>
        <dbReference type="ARBA" id="ARBA00022832"/>
    </source>
</evidence>
<accession>A0ABD2BUR7</accession>
<comment type="domain">
    <text evidence="12">The histidine box domains are involved in binding the catalytic metal ions.</text>
</comment>
<reference evidence="15 16" key="1">
    <citation type="journal article" date="2024" name="Ann. Entomol. Soc. Am.">
        <title>Genomic analyses of the southern and eastern yellowjacket wasps (Hymenoptera: Vespidae) reveal evolutionary signatures of social life.</title>
        <authorList>
            <person name="Catto M.A."/>
            <person name="Caine P.B."/>
            <person name="Orr S.E."/>
            <person name="Hunt B.G."/>
            <person name="Goodisman M.A.D."/>
        </authorList>
    </citation>
    <scope>NUCLEOTIDE SEQUENCE [LARGE SCALE GENOMIC DNA]</scope>
    <source>
        <strain evidence="15">232</strain>
        <tissue evidence="15">Head and thorax</tissue>
    </source>
</reference>
<evidence type="ECO:0000256" key="10">
    <source>
        <dbReference type="ARBA" id="ARBA00023136"/>
    </source>
</evidence>
<name>A0ABD2BUR7_VESMC</name>
<keyword evidence="10 13" id="KW-0472">Membrane</keyword>
<comment type="subcellular location">
    <subcellularLocation>
        <location evidence="1">Membrane</location>
        <topology evidence="1">Multi-pass membrane protein</topology>
    </subcellularLocation>
</comment>
<feature type="transmembrane region" description="Helical" evidence="13">
    <location>
        <begin position="84"/>
        <end position="106"/>
    </location>
</feature>
<dbReference type="PANTHER" id="PTHR11351">
    <property type="entry name" value="ACYL-COA DESATURASE"/>
    <property type="match status" value="1"/>
</dbReference>
<comment type="cofactor">
    <cofactor evidence="12">
        <name>Fe(2+)</name>
        <dbReference type="ChEBI" id="CHEBI:29033"/>
    </cofactor>
</comment>
<evidence type="ECO:0000256" key="3">
    <source>
        <dbReference type="ARBA" id="ARBA00022516"/>
    </source>
</evidence>
<organism evidence="15 16">
    <name type="scientific">Vespula maculifrons</name>
    <name type="common">Eastern yellow jacket</name>
    <name type="synonym">Wasp</name>
    <dbReference type="NCBI Taxonomy" id="7453"/>
    <lineage>
        <taxon>Eukaryota</taxon>
        <taxon>Metazoa</taxon>
        <taxon>Ecdysozoa</taxon>
        <taxon>Arthropoda</taxon>
        <taxon>Hexapoda</taxon>
        <taxon>Insecta</taxon>
        <taxon>Pterygota</taxon>
        <taxon>Neoptera</taxon>
        <taxon>Endopterygota</taxon>
        <taxon>Hymenoptera</taxon>
        <taxon>Apocrita</taxon>
        <taxon>Aculeata</taxon>
        <taxon>Vespoidea</taxon>
        <taxon>Vespidae</taxon>
        <taxon>Vespinae</taxon>
        <taxon>Vespula</taxon>
    </lineage>
</organism>
<feature type="transmembrane region" description="Helical" evidence="13">
    <location>
        <begin position="448"/>
        <end position="469"/>
    </location>
</feature>
<feature type="domain" description="Fatty acid desaturase" evidence="14">
    <location>
        <begin position="84"/>
        <end position="264"/>
    </location>
</feature>
<dbReference type="PRINTS" id="PR00075">
    <property type="entry name" value="FACDDSATRASE"/>
</dbReference>
<evidence type="ECO:0000256" key="12">
    <source>
        <dbReference type="RuleBase" id="RU000581"/>
    </source>
</evidence>
<evidence type="ECO:0000256" key="11">
    <source>
        <dbReference type="ARBA" id="ARBA00023160"/>
    </source>
</evidence>
<evidence type="ECO:0000256" key="8">
    <source>
        <dbReference type="ARBA" id="ARBA00023004"/>
    </source>
</evidence>
<dbReference type="Pfam" id="PF00487">
    <property type="entry name" value="FA_desaturase"/>
    <property type="match status" value="2"/>
</dbReference>
<evidence type="ECO:0000313" key="15">
    <source>
        <dbReference type="EMBL" id="KAL2736522.1"/>
    </source>
</evidence>